<evidence type="ECO:0000313" key="2">
    <source>
        <dbReference type="EMBL" id="KAJ7778512.1"/>
    </source>
</evidence>
<feature type="region of interest" description="Disordered" evidence="1">
    <location>
        <begin position="108"/>
        <end position="187"/>
    </location>
</feature>
<dbReference type="EMBL" id="JARKIB010000007">
    <property type="protein sequence ID" value="KAJ7778512.1"/>
    <property type="molecule type" value="Genomic_DNA"/>
</dbReference>
<dbReference type="AlphaFoldDB" id="A0AAD7NWV5"/>
<feature type="region of interest" description="Disordered" evidence="1">
    <location>
        <begin position="201"/>
        <end position="220"/>
    </location>
</feature>
<dbReference type="Proteomes" id="UP001215598">
    <property type="component" value="Unassembled WGS sequence"/>
</dbReference>
<feature type="compositionally biased region" description="Polar residues" evidence="1">
    <location>
        <begin position="172"/>
        <end position="187"/>
    </location>
</feature>
<organism evidence="2 3">
    <name type="scientific">Mycena metata</name>
    <dbReference type="NCBI Taxonomy" id="1033252"/>
    <lineage>
        <taxon>Eukaryota</taxon>
        <taxon>Fungi</taxon>
        <taxon>Dikarya</taxon>
        <taxon>Basidiomycota</taxon>
        <taxon>Agaricomycotina</taxon>
        <taxon>Agaricomycetes</taxon>
        <taxon>Agaricomycetidae</taxon>
        <taxon>Agaricales</taxon>
        <taxon>Marasmiineae</taxon>
        <taxon>Mycenaceae</taxon>
        <taxon>Mycena</taxon>
    </lineage>
</organism>
<sequence>MLVLGIGWGPSIQASTHAQIVASSSGIFEPWEKKNQNKPLASSLRPGQAEAEAGVNSNLAKFNTPNCSLCLLLGSLPSRKCAQPPPPSHSYGEREPTTPQRHWINKINKPISAPPHDLANYAPPPGERSRRINQSQSQRKGKERFSAYRACVAPPRNRSTEPLALGPRRTLHTLSTPHTGPTQRSSASLLVHPRVLAGLPLESDRKYHQPGVDRKSTAELNTDRNAAAAAAAVVRDKTRVAYGNGGST</sequence>
<accession>A0AAD7NWV5</accession>
<reference evidence="2" key="1">
    <citation type="submission" date="2023-03" db="EMBL/GenBank/DDBJ databases">
        <title>Massive genome expansion in bonnet fungi (Mycena s.s.) driven by repeated elements and novel gene families across ecological guilds.</title>
        <authorList>
            <consortium name="Lawrence Berkeley National Laboratory"/>
            <person name="Harder C.B."/>
            <person name="Miyauchi S."/>
            <person name="Viragh M."/>
            <person name="Kuo A."/>
            <person name="Thoen E."/>
            <person name="Andreopoulos B."/>
            <person name="Lu D."/>
            <person name="Skrede I."/>
            <person name="Drula E."/>
            <person name="Henrissat B."/>
            <person name="Morin E."/>
            <person name="Kohler A."/>
            <person name="Barry K."/>
            <person name="LaButti K."/>
            <person name="Morin E."/>
            <person name="Salamov A."/>
            <person name="Lipzen A."/>
            <person name="Mereny Z."/>
            <person name="Hegedus B."/>
            <person name="Baldrian P."/>
            <person name="Stursova M."/>
            <person name="Weitz H."/>
            <person name="Taylor A."/>
            <person name="Grigoriev I.V."/>
            <person name="Nagy L.G."/>
            <person name="Martin F."/>
            <person name="Kauserud H."/>
        </authorList>
    </citation>
    <scope>NUCLEOTIDE SEQUENCE</scope>
    <source>
        <strain evidence="2">CBHHK182m</strain>
    </source>
</reference>
<evidence type="ECO:0000313" key="3">
    <source>
        <dbReference type="Proteomes" id="UP001215598"/>
    </source>
</evidence>
<feature type="compositionally biased region" description="Basic and acidic residues" evidence="1">
    <location>
        <begin position="202"/>
        <end position="217"/>
    </location>
</feature>
<proteinExistence type="predicted"/>
<evidence type="ECO:0000256" key="1">
    <source>
        <dbReference type="SAM" id="MobiDB-lite"/>
    </source>
</evidence>
<name>A0AAD7NWV5_9AGAR</name>
<keyword evidence="3" id="KW-1185">Reference proteome</keyword>
<comment type="caution">
    <text evidence="2">The sequence shown here is derived from an EMBL/GenBank/DDBJ whole genome shotgun (WGS) entry which is preliminary data.</text>
</comment>
<gene>
    <name evidence="2" type="ORF">B0H16DRAFT_1449108</name>
</gene>
<protein>
    <submittedName>
        <fullName evidence="2">Uncharacterized protein</fullName>
    </submittedName>
</protein>